<proteinExistence type="inferred from homology"/>
<reference evidence="3" key="2">
    <citation type="submission" date="2020-09" db="EMBL/GenBank/DDBJ databases">
        <authorList>
            <person name="Sun Q."/>
            <person name="Zhou Y."/>
        </authorList>
    </citation>
    <scope>NUCLEOTIDE SEQUENCE</scope>
    <source>
        <strain evidence="3">CGMCC 1.6293</strain>
    </source>
</reference>
<dbReference type="SUPFAM" id="SSF53850">
    <property type="entry name" value="Periplasmic binding protein-like II"/>
    <property type="match status" value="1"/>
</dbReference>
<dbReference type="InterPro" id="IPR042100">
    <property type="entry name" value="Bug_dom1"/>
</dbReference>
<dbReference type="RefSeq" id="WP_051630957.1">
    <property type="nucleotide sequence ID" value="NZ_BMLF01000004.1"/>
</dbReference>
<organism evidence="3 4">
    <name type="scientific">Pseudooceanicola nanhaiensis</name>
    <dbReference type="NCBI Taxonomy" id="375761"/>
    <lineage>
        <taxon>Bacteria</taxon>
        <taxon>Pseudomonadati</taxon>
        <taxon>Pseudomonadota</taxon>
        <taxon>Alphaproteobacteria</taxon>
        <taxon>Rhodobacterales</taxon>
        <taxon>Paracoccaceae</taxon>
        <taxon>Pseudooceanicola</taxon>
    </lineage>
</organism>
<dbReference type="Gene3D" id="3.40.190.10">
    <property type="entry name" value="Periplasmic binding protein-like II"/>
    <property type="match status" value="1"/>
</dbReference>
<gene>
    <name evidence="3" type="ORF">GCM10011534_37960</name>
</gene>
<dbReference type="PIRSF" id="PIRSF017082">
    <property type="entry name" value="YflP"/>
    <property type="match status" value="1"/>
</dbReference>
<dbReference type="Proteomes" id="UP000649829">
    <property type="component" value="Unassembled WGS sequence"/>
</dbReference>
<dbReference type="EMBL" id="BMLF01000004">
    <property type="protein sequence ID" value="GGM12206.1"/>
    <property type="molecule type" value="Genomic_DNA"/>
</dbReference>
<name>A0A917T7L6_9RHOB</name>
<dbReference type="PANTHER" id="PTHR42928">
    <property type="entry name" value="TRICARBOXYLATE-BINDING PROTEIN"/>
    <property type="match status" value="1"/>
</dbReference>
<dbReference type="AlphaFoldDB" id="A0A917T7L6"/>
<sequence length="317" mass="33996">MFKTLLGAAAIAAFTATAAIAQEDYPSDTVRIIVPYSPGGVTDFYARLIAPELQEAWGQTVVVENKPGSGSLVGAMEVGRAEPDGHTLLLGSYGLLSNQILLPDSPYDPESIDPVYLLGRGANMLVISGEFEHDTLDSLTEYAKANPGQLRIASSGIGASPHIAALMWADRAGTEFLHIPYQGTAPAMTDVLAGRVDGIFDGISGMANVRAGRTKALAIAAERRHPEAPDVPTFREKGIDLVFGSFFGFFVPTGTPQEVQDKIFTTIAEIARRPDIDEQLVKRGLDTAPRTEAEFEAFMSSELAELQRLSDEGKLSR</sequence>
<dbReference type="InterPro" id="IPR005064">
    <property type="entry name" value="BUG"/>
</dbReference>
<dbReference type="Pfam" id="PF03401">
    <property type="entry name" value="TctC"/>
    <property type="match status" value="1"/>
</dbReference>
<protein>
    <submittedName>
        <fullName evidence="3">MFS transporter</fullName>
    </submittedName>
</protein>
<comment type="caution">
    <text evidence="3">The sequence shown here is derived from an EMBL/GenBank/DDBJ whole genome shotgun (WGS) entry which is preliminary data.</text>
</comment>
<feature type="chain" id="PRO_5037340691" evidence="2">
    <location>
        <begin position="22"/>
        <end position="317"/>
    </location>
</feature>
<evidence type="ECO:0000313" key="4">
    <source>
        <dbReference type="Proteomes" id="UP000649829"/>
    </source>
</evidence>
<comment type="similarity">
    <text evidence="1">Belongs to the UPF0065 (bug) family.</text>
</comment>
<accession>A0A917T7L6</accession>
<dbReference type="CDD" id="cd07012">
    <property type="entry name" value="PBP2_Bug_TTT"/>
    <property type="match status" value="1"/>
</dbReference>
<feature type="signal peptide" evidence="2">
    <location>
        <begin position="1"/>
        <end position="21"/>
    </location>
</feature>
<reference evidence="3" key="1">
    <citation type="journal article" date="2014" name="Int. J. Syst. Evol. Microbiol.">
        <title>Complete genome sequence of Corynebacterium casei LMG S-19264T (=DSM 44701T), isolated from a smear-ripened cheese.</title>
        <authorList>
            <consortium name="US DOE Joint Genome Institute (JGI-PGF)"/>
            <person name="Walter F."/>
            <person name="Albersmeier A."/>
            <person name="Kalinowski J."/>
            <person name="Ruckert C."/>
        </authorList>
    </citation>
    <scope>NUCLEOTIDE SEQUENCE</scope>
    <source>
        <strain evidence="3">CGMCC 1.6293</strain>
    </source>
</reference>
<dbReference type="PANTHER" id="PTHR42928:SF5">
    <property type="entry name" value="BLR1237 PROTEIN"/>
    <property type="match status" value="1"/>
</dbReference>
<evidence type="ECO:0000256" key="1">
    <source>
        <dbReference type="ARBA" id="ARBA00006987"/>
    </source>
</evidence>
<evidence type="ECO:0000313" key="3">
    <source>
        <dbReference type="EMBL" id="GGM12206.1"/>
    </source>
</evidence>
<evidence type="ECO:0000256" key="2">
    <source>
        <dbReference type="SAM" id="SignalP"/>
    </source>
</evidence>
<keyword evidence="2" id="KW-0732">Signal</keyword>
<keyword evidence="4" id="KW-1185">Reference proteome</keyword>
<dbReference type="Gene3D" id="3.40.190.150">
    <property type="entry name" value="Bordetella uptake gene, domain 1"/>
    <property type="match status" value="1"/>
</dbReference>